<keyword evidence="2" id="KW-1133">Transmembrane helix</keyword>
<reference evidence="3" key="1">
    <citation type="submission" date="2019-08" db="EMBL/GenBank/DDBJ databases">
        <authorList>
            <person name="Kucharzyk K."/>
            <person name="Murdoch R.W."/>
            <person name="Higgins S."/>
            <person name="Loffler F."/>
        </authorList>
    </citation>
    <scope>NUCLEOTIDE SEQUENCE</scope>
</reference>
<dbReference type="EMBL" id="VSSQ01043901">
    <property type="protein sequence ID" value="MPM97659.1"/>
    <property type="molecule type" value="Genomic_DNA"/>
</dbReference>
<evidence type="ECO:0000256" key="1">
    <source>
        <dbReference type="SAM" id="MobiDB-lite"/>
    </source>
</evidence>
<keyword evidence="2" id="KW-0472">Membrane</keyword>
<organism evidence="3">
    <name type="scientific">bioreactor metagenome</name>
    <dbReference type="NCBI Taxonomy" id="1076179"/>
    <lineage>
        <taxon>unclassified sequences</taxon>
        <taxon>metagenomes</taxon>
        <taxon>ecological metagenomes</taxon>
    </lineage>
</organism>
<feature type="region of interest" description="Disordered" evidence="1">
    <location>
        <begin position="39"/>
        <end position="60"/>
    </location>
</feature>
<comment type="caution">
    <text evidence="3">The sequence shown here is derived from an EMBL/GenBank/DDBJ whole genome shotgun (WGS) entry which is preliminary data.</text>
</comment>
<gene>
    <name evidence="3" type="ORF">SDC9_144836</name>
</gene>
<accession>A0A645E8C2</accession>
<keyword evidence="2" id="KW-0812">Transmembrane</keyword>
<evidence type="ECO:0000256" key="2">
    <source>
        <dbReference type="SAM" id="Phobius"/>
    </source>
</evidence>
<dbReference type="AlphaFoldDB" id="A0A645E8C2"/>
<feature type="compositionally biased region" description="Low complexity" evidence="1">
    <location>
        <begin position="44"/>
        <end position="54"/>
    </location>
</feature>
<name>A0A645E8C2_9ZZZZ</name>
<protein>
    <submittedName>
        <fullName evidence="3">Uncharacterized protein</fullName>
    </submittedName>
</protein>
<feature type="transmembrane region" description="Helical" evidence="2">
    <location>
        <begin position="109"/>
        <end position="128"/>
    </location>
</feature>
<sequence length="131" mass="14749">MLRVHKCRLAAFFLRLSHHMEGQSGLAGGFRPVNLNNAAPGNAPDPQRQIQRQRPGGDGVDLKIRPVPQTHDGPLTIGFFNLRNGGLDGLLLIRRRLRFLVRQRGRGRFIFCHAFFLLIFQAVPLSLLEFG</sequence>
<evidence type="ECO:0000313" key="3">
    <source>
        <dbReference type="EMBL" id="MPM97659.1"/>
    </source>
</evidence>
<proteinExistence type="predicted"/>